<feature type="transmembrane region" description="Helical" evidence="1">
    <location>
        <begin position="37"/>
        <end position="55"/>
    </location>
</feature>
<dbReference type="EMBL" id="AP023326">
    <property type="protein sequence ID" value="BCI68051.1"/>
    <property type="molecule type" value="Genomic_DNA"/>
</dbReference>
<accession>A0A6S6PMY3</accession>
<evidence type="ECO:0000256" key="1">
    <source>
        <dbReference type="SAM" id="Phobius"/>
    </source>
</evidence>
<gene>
    <name evidence="2" type="ORF">AAJCM20276_26750</name>
</gene>
<dbReference type="RefSeq" id="WP_099347913.1">
    <property type="nucleotide sequence ID" value="NZ_AP023326.1"/>
</dbReference>
<evidence type="ECO:0000313" key="3">
    <source>
        <dbReference type="Proteomes" id="UP000515220"/>
    </source>
</evidence>
<name>A0A6S6PMY3_ACEAC</name>
<sequence length="92" mass="9564">MDPTPYPRPAVQTAKAGGILGTLVTALTQLPEPYSSWVGYGLIGVGIVGLVATQIPAPTEGSRLMPVYRALSVLAANWGQAVNAGLMMRGKK</sequence>
<keyword evidence="1" id="KW-1133">Transmembrane helix</keyword>
<dbReference type="Proteomes" id="UP000515220">
    <property type="component" value="Chromosome"/>
</dbReference>
<dbReference type="AlphaFoldDB" id="A0A6S6PMY3"/>
<keyword evidence="1" id="KW-0472">Membrane</keyword>
<organism evidence="2 3">
    <name type="scientific">Acetobacter aceti</name>
    <dbReference type="NCBI Taxonomy" id="435"/>
    <lineage>
        <taxon>Bacteria</taxon>
        <taxon>Pseudomonadati</taxon>
        <taxon>Pseudomonadota</taxon>
        <taxon>Alphaproteobacteria</taxon>
        <taxon>Acetobacterales</taxon>
        <taxon>Acetobacteraceae</taxon>
        <taxon>Acetobacter</taxon>
        <taxon>Acetobacter subgen. Acetobacter</taxon>
    </lineage>
</organism>
<reference evidence="2 3" key="1">
    <citation type="submission" date="2020-07" db="EMBL/GenBank/DDBJ databases">
        <title>Complete Genome Sequence of an acetic acid bacterium, Acetobacter aceti JCM20276.</title>
        <authorList>
            <person name="Hirose Y."/>
            <person name="Mihara H."/>
        </authorList>
    </citation>
    <scope>NUCLEOTIDE SEQUENCE [LARGE SCALE GENOMIC DNA]</scope>
    <source>
        <strain evidence="2 3">JCM20276</strain>
    </source>
</reference>
<protein>
    <submittedName>
        <fullName evidence="2">Uncharacterized protein</fullName>
    </submittedName>
</protein>
<evidence type="ECO:0000313" key="2">
    <source>
        <dbReference type="EMBL" id="BCI68051.1"/>
    </source>
</evidence>
<keyword evidence="1" id="KW-0812">Transmembrane</keyword>
<proteinExistence type="predicted"/>